<dbReference type="Proteomes" id="UP000027073">
    <property type="component" value="Unassembled WGS sequence"/>
</dbReference>
<evidence type="ECO:0000313" key="2">
    <source>
        <dbReference type="EMBL" id="KDQ26828.1"/>
    </source>
</evidence>
<accession>A0A067NFQ0</accession>
<reference evidence="3" key="1">
    <citation type="journal article" date="2014" name="Proc. Natl. Acad. Sci. U.S.A.">
        <title>Extensive sampling of basidiomycete genomes demonstrates inadequacy of the white-rot/brown-rot paradigm for wood decay fungi.</title>
        <authorList>
            <person name="Riley R."/>
            <person name="Salamov A.A."/>
            <person name="Brown D.W."/>
            <person name="Nagy L.G."/>
            <person name="Floudas D."/>
            <person name="Held B.W."/>
            <person name="Levasseur A."/>
            <person name="Lombard V."/>
            <person name="Morin E."/>
            <person name="Otillar R."/>
            <person name="Lindquist E.A."/>
            <person name="Sun H."/>
            <person name="LaButti K.M."/>
            <person name="Schmutz J."/>
            <person name="Jabbour D."/>
            <person name="Luo H."/>
            <person name="Baker S.E."/>
            <person name="Pisabarro A.G."/>
            <person name="Walton J.D."/>
            <person name="Blanchette R.A."/>
            <person name="Henrissat B."/>
            <person name="Martin F."/>
            <person name="Cullen D."/>
            <person name="Hibbett D.S."/>
            <person name="Grigoriev I.V."/>
        </authorList>
    </citation>
    <scope>NUCLEOTIDE SEQUENCE [LARGE SCALE GENOMIC DNA]</scope>
    <source>
        <strain evidence="3">PC15</strain>
    </source>
</reference>
<dbReference type="OrthoDB" id="2800503at2759"/>
<evidence type="ECO:0000313" key="3">
    <source>
        <dbReference type="Proteomes" id="UP000027073"/>
    </source>
</evidence>
<dbReference type="InParanoid" id="A0A067NFQ0"/>
<gene>
    <name evidence="2" type="ORF">PLEOSDRAFT_1105726</name>
</gene>
<dbReference type="HOGENOM" id="CLU_866327_0_0_1"/>
<organism evidence="2 3">
    <name type="scientific">Pleurotus ostreatus (strain PC15)</name>
    <name type="common">Oyster mushroom</name>
    <dbReference type="NCBI Taxonomy" id="1137138"/>
    <lineage>
        <taxon>Eukaryota</taxon>
        <taxon>Fungi</taxon>
        <taxon>Dikarya</taxon>
        <taxon>Basidiomycota</taxon>
        <taxon>Agaricomycotina</taxon>
        <taxon>Agaricomycetes</taxon>
        <taxon>Agaricomycetidae</taxon>
        <taxon>Agaricales</taxon>
        <taxon>Pleurotineae</taxon>
        <taxon>Pleurotaceae</taxon>
        <taxon>Pleurotus</taxon>
    </lineage>
</organism>
<evidence type="ECO:0000256" key="1">
    <source>
        <dbReference type="SAM" id="MobiDB-lite"/>
    </source>
</evidence>
<dbReference type="EMBL" id="KL198009">
    <property type="protein sequence ID" value="KDQ26828.1"/>
    <property type="molecule type" value="Genomic_DNA"/>
</dbReference>
<feature type="compositionally biased region" description="Polar residues" evidence="1">
    <location>
        <begin position="1"/>
        <end position="13"/>
    </location>
</feature>
<feature type="region of interest" description="Disordered" evidence="1">
    <location>
        <begin position="1"/>
        <end position="25"/>
    </location>
</feature>
<dbReference type="AlphaFoldDB" id="A0A067NFQ0"/>
<protein>
    <submittedName>
        <fullName evidence="2">Uncharacterized protein</fullName>
    </submittedName>
</protein>
<proteinExistence type="predicted"/>
<dbReference type="VEuPathDB" id="FungiDB:PLEOSDRAFT_1105726"/>
<sequence>MSNRTITRAQASIASDGGSMEDSPETIKEATSTLVKHNLREATDNSTINIHAALGAIRAIAAGTKVARMKEGLIAAAKIIELLDRQEMNEGIAAAAEKGARRGAMEEVMDISERVSEVMKGVKEVMEEVKKEVNGVMSKVVAEIKEAARAGKATYTDATQNGQAAFPTRLASAVDRQNVKARQVVIWQAKGIEEGQYSLTKLSKREIVEKGNLAIEAINPTTAKPESAAFVAARKLKGGDTVLLMNTAEARRWLCSGNLNRFIEGFDTSLQIRAPMLTVVAEFVPVEFRPDDQGEMQMLEHDAGLEKGSIVEAAYIKPEHR</sequence>
<name>A0A067NFQ0_PLEO1</name>